<gene>
    <name evidence="1" type="ORF">GMA2_103</name>
</gene>
<dbReference type="Proteomes" id="UP000221359">
    <property type="component" value="Segment"/>
</dbReference>
<keyword evidence="2" id="KW-1185">Reference proteome</keyword>
<reference evidence="1 2" key="1">
    <citation type="journal article" date="2015" name="PLoS ONE">
        <title>Lysis to Kill: Evaluation of the Lytic Abilities, and Genomics of Nine Bacteriophages Infective for Gordonia spp. and Their Potential Use in Activated Sludge Foam Biocontrol.</title>
        <authorList>
            <person name="Dyson Z.A."/>
            <person name="Tucci J."/>
            <person name="Seviour R.J."/>
            <person name="Petrovski S."/>
        </authorList>
    </citation>
    <scope>NUCLEOTIDE SEQUENCE [LARGE SCALE GENOMIC DNA]</scope>
</reference>
<evidence type="ECO:0000313" key="1">
    <source>
        <dbReference type="EMBL" id="AKJ72641.1"/>
    </source>
</evidence>
<sequence length="107" mass="12369">MTEKVPADQIENIVGAKRHQTQHIGRLIGPEGDGNLYILHSQECRDEFEDLRDCPFSLVLDWYGVFTSAWDGKRDVPVVLDIFFPFGVIPWIEENRECDEHVNVVKQ</sequence>
<protein>
    <submittedName>
        <fullName evidence="1">Uncharacterized protein</fullName>
    </submittedName>
</protein>
<dbReference type="EMBL" id="KR063281">
    <property type="protein sequence ID" value="AKJ72641.1"/>
    <property type="molecule type" value="Genomic_DNA"/>
</dbReference>
<evidence type="ECO:0000313" key="2">
    <source>
        <dbReference type="Proteomes" id="UP000221359"/>
    </source>
</evidence>
<name>A0A0K0N7J4_9CAUD</name>
<organism evidence="1 2">
    <name type="scientific">Gordonia phage GMA2</name>
    <dbReference type="NCBI Taxonomy" id="1647283"/>
    <lineage>
        <taxon>Viruses</taxon>
        <taxon>Duplodnaviria</taxon>
        <taxon>Heunggongvirae</taxon>
        <taxon>Uroviricota</taxon>
        <taxon>Caudoviricetes</taxon>
        <taxon>Gimaduovirus</taxon>
        <taxon>Gimaduovirus GMA2</taxon>
    </lineage>
</organism>
<proteinExistence type="predicted"/>
<accession>A0A0K0N7J4</accession>